<accession>A0ABS5L8M8</accession>
<dbReference type="EMBL" id="JAAFYZ010000405">
    <property type="protein sequence ID" value="MBS2554575.1"/>
    <property type="molecule type" value="Genomic_DNA"/>
</dbReference>
<dbReference type="Pfam" id="PF13783">
    <property type="entry name" value="DUF4177"/>
    <property type="match status" value="1"/>
</dbReference>
<reference evidence="1 2" key="1">
    <citation type="submission" date="2020-02" db="EMBL/GenBank/DDBJ databases">
        <title>Acidophilic actinobacteria isolated from forest soil.</title>
        <authorList>
            <person name="Golinska P."/>
        </authorList>
    </citation>
    <scope>NUCLEOTIDE SEQUENCE [LARGE SCALE GENOMIC DNA]</scope>
    <source>
        <strain evidence="1 2">NL8</strain>
    </source>
</reference>
<gene>
    <name evidence="1" type="ORF">KGQ19_47750</name>
</gene>
<dbReference type="Proteomes" id="UP000730482">
    <property type="component" value="Unassembled WGS sequence"/>
</dbReference>
<dbReference type="InterPro" id="IPR025234">
    <property type="entry name" value="YjzH-like"/>
</dbReference>
<proteinExistence type="predicted"/>
<name>A0ABS5L8M8_9ACTN</name>
<dbReference type="RefSeq" id="WP_212022167.1">
    <property type="nucleotide sequence ID" value="NZ_JAAFYZ010000405.1"/>
</dbReference>
<organism evidence="1 2">
    <name type="scientific">Catenulispora pinistramenti</name>
    <dbReference type="NCBI Taxonomy" id="2705254"/>
    <lineage>
        <taxon>Bacteria</taxon>
        <taxon>Bacillati</taxon>
        <taxon>Actinomycetota</taxon>
        <taxon>Actinomycetes</taxon>
        <taxon>Catenulisporales</taxon>
        <taxon>Catenulisporaceae</taxon>
        <taxon>Catenulispora</taxon>
    </lineage>
</organism>
<evidence type="ECO:0000313" key="1">
    <source>
        <dbReference type="EMBL" id="MBS2554575.1"/>
    </source>
</evidence>
<protein>
    <submittedName>
        <fullName evidence="1">DUF4177 domain-containing protein</fullName>
    </submittedName>
</protein>
<comment type="caution">
    <text evidence="1">The sequence shown here is derived from an EMBL/GenBank/DDBJ whole genome shotgun (WGS) entry which is preliminary data.</text>
</comment>
<sequence>MTRWEYKRVECDDDELEQILNDLGRKGWEVVAAWQDSEYDSGREVLLKRPID</sequence>
<keyword evidence="2" id="KW-1185">Reference proteome</keyword>
<evidence type="ECO:0000313" key="2">
    <source>
        <dbReference type="Proteomes" id="UP000730482"/>
    </source>
</evidence>